<reference evidence="2 3" key="1">
    <citation type="submission" date="2016-11" db="EMBL/GenBank/DDBJ databases">
        <title>Gramella sp. LPB0144 isolated from marine environment.</title>
        <authorList>
            <person name="Kim E."/>
            <person name="Yi H."/>
        </authorList>
    </citation>
    <scope>NUCLEOTIDE SEQUENCE [LARGE SCALE GENOMIC DNA]</scope>
    <source>
        <strain evidence="2 3">LPB0144</strain>
    </source>
</reference>
<keyword evidence="3" id="KW-1185">Reference proteome</keyword>
<accession>A0A1L3J7U2</accession>
<dbReference type="Proteomes" id="UP000182510">
    <property type="component" value="Chromosome"/>
</dbReference>
<dbReference type="SUPFAM" id="SSF51445">
    <property type="entry name" value="(Trans)glycosidases"/>
    <property type="match status" value="1"/>
</dbReference>
<dbReference type="EMBL" id="CP018153">
    <property type="protein sequence ID" value="APG61197.1"/>
    <property type="molecule type" value="Genomic_DNA"/>
</dbReference>
<evidence type="ECO:0000259" key="1">
    <source>
        <dbReference type="Pfam" id="PF02836"/>
    </source>
</evidence>
<dbReference type="Pfam" id="PF02836">
    <property type="entry name" value="Glyco_hydro_2_C"/>
    <property type="match status" value="1"/>
</dbReference>
<organism evidence="2 3">
    <name type="scientific">Christiangramia salexigens</name>
    <dbReference type="NCBI Taxonomy" id="1913577"/>
    <lineage>
        <taxon>Bacteria</taxon>
        <taxon>Pseudomonadati</taxon>
        <taxon>Bacteroidota</taxon>
        <taxon>Flavobacteriia</taxon>
        <taxon>Flavobacteriales</taxon>
        <taxon>Flavobacteriaceae</taxon>
        <taxon>Christiangramia</taxon>
    </lineage>
</organism>
<dbReference type="Gene3D" id="3.20.20.80">
    <property type="entry name" value="Glycosidases"/>
    <property type="match status" value="1"/>
</dbReference>
<dbReference type="GO" id="GO:0004553">
    <property type="term" value="F:hydrolase activity, hydrolyzing O-glycosyl compounds"/>
    <property type="evidence" value="ECO:0007669"/>
    <property type="project" value="InterPro"/>
</dbReference>
<dbReference type="RefSeq" id="WP_072553887.1">
    <property type="nucleotide sequence ID" value="NZ_CP018153.1"/>
</dbReference>
<dbReference type="InterPro" id="IPR006103">
    <property type="entry name" value="Glyco_hydro_2_cat"/>
</dbReference>
<dbReference type="AlphaFoldDB" id="A0A1L3J7U2"/>
<evidence type="ECO:0000313" key="3">
    <source>
        <dbReference type="Proteomes" id="UP000182510"/>
    </source>
</evidence>
<sequence length="420" mass="47586">MFTSCSKHETRSFKSASVYIQDSGSGFKLIRNGKPFVIKGAGGNEHLEELKLAGANTIRVYNPDELPLILQNAERLDLAVIADIPLPQAHDIEFYSDQKKFDSLKTEVLQIVNRFKDHPALLYWNLGNELMYPTLSFTTDFSAGFNELINEIHQLDKNHPVSTSIIGGNRRRLVSIAISSANLDFLSFNSFGNLHELQEKIESVSFIWDGPYVISEWGINGPWEEERTSWYAPIEQTSTKKAEHFKTRYNQYISKLDSKRCLGSLAFYWGNKQETTSTWYSIFSPDGDRTESYYELSQIWKGNDSNYKGPRINYALLNGQGAKNDIILNSGSEAILELEFLNSKSPDNTLIEWEVKREAWFKAYNNQPNISSGVFNGTNSTSFVTPSIEGPYRVFIKASKNGDFATTNIPFYVLNSSDGK</sequence>
<dbReference type="KEGG" id="grl:LPB144_12630"/>
<dbReference type="STRING" id="1913577.LPB144_12630"/>
<dbReference type="GO" id="GO:0005975">
    <property type="term" value="P:carbohydrate metabolic process"/>
    <property type="evidence" value="ECO:0007669"/>
    <property type="project" value="InterPro"/>
</dbReference>
<dbReference type="OrthoDB" id="9774262at2"/>
<proteinExistence type="predicted"/>
<gene>
    <name evidence="2" type="ORF">LPB144_12630</name>
</gene>
<name>A0A1L3J7U2_9FLAO</name>
<evidence type="ECO:0000313" key="2">
    <source>
        <dbReference type="EMBL" id="APG61197.1"/>
    </source>
</evidence>
<feature type="domain" description="Glycoside hydrolase family 2 catalytic" evidence="1">
    <location>
        <begin position="106"/>
        <end position="219"/>
    </location>
</feature>
<protein>
    <recommendedName>
        <fullName evidence="1">Glycoside hydrolase family 2 catalytic domain-containing protein</fullName>
    </recommendedName>
</protein>
<dbReference type="InterPro" id="IPR017853">
    <property type="entry name" value="GH"/>
</dbReference>